<dbReference type="EMBL" id="UYRU01062356">
    <property type="protein sequence ID" value="VDN15396.1"/>
    <property type="molecule type" value="Genomic_DNA"/>
</dbReference>
<evidence type="ECO:0000259" key="6">
    <source>
        <dbReference type="Pfam" id="PF03522"/>
    </source>
</evidence>
<dbReference type="GO" id="GO:0005886">
    <property type="term" value="C:plasma membrane"/>
    <property type="evidence" value="ECO:0007669"/>
    <property type="project" value="TreeGrafter"/>
</dbReference>
<dbReference type="Proteomes" id="UP000281553">
    <property type="component" value="Unassembled WGS sequence"/>
</dbReference>
<dbReference type="GO" id="GO:0006884">
    <property type="term" value="P:cell volume homeostasis"/>
    <property type="evidence" value="ECO:0007669"/>
    <property type="project" value="TreeGrafter"/>
</dbReference>
<evidence type="ECO:0000256" key="2">
    <source>
        <dbReference type="ARBA" id="ARBA00022692"/>
    </source>
</evidence>
<evidence type="ECO:0000256" key="5">
    <source>
        <dbReference type="SAM" id="MobiDB-lite"/>
    </source>
</evidence>
<dbReference type="GO" id="GO:0055064">
    <property type="term" value="P:chloride ion homeostasis"/>
    <property type="evidence" value="ECO:0007669"/>
    <property type="project" value="TreeGrafter"/>
</dbReference>
<sequence>MKNAMTRFIYDLRITAEVHIVELPTSDISAYAAQRSVGAAERQALMRQLRISTVEARNDVQALMDEYYVAARSSRTSETATAPHSVLARKPAKKPSIFKLLISPPSKVLDNAYQLDSSAKKEGDDAPADALNSGSSVVKFADESKAEDGGNKSDANEISANNQRLNEFTFSPSALQKVAQGDQDPVANNHSGKSTRSERRLHSAKRLNELIVERSALAAAVLINLPTLPKRPGNEYYYLDYVETLTNGLKRVILIRGSGREVVTAFAE</sequence>
<dbReference type="InterPro" id="IPR004842">
    <property type="entry name" value="SLC12A_fam"/>
</dbReference>
<keyword evidence="4" id="KW-0472">Membrane</keyword>
<dbReference type="AlphaFoldDB" id="A0A3P7PBN9"/>
<evidence type="ECO:0000256" key="3">
    <source>
        <dbReference type="ARBA" id="ARBA00022989"/>
    </source>
</evidence>
<comment type="subcellular location">
    <subcellularLocation>
        <location evidence="1">Membrane</location>
        <topology evidence="1">Multi-pass membrane protein</topology>
    </subcellularLocation>
</comment>
<evidence type="ECO:0000256" key="4">
    <source>
        <dbReference type="ARBA" id="ARBA00023136"/>
    </source>
</evidence>
<keyword evidence="8" id="KW-1185">Reference proteome</keyword>
<gene>
    <name evidence="7" type="ORF">DILT_LOCUS11227</name>
</gene>
<feature type="region of interest" description="Disordered" evidence="5">
    <location>
        <begin position="178"/>
        <end position="201"/>
    </location>
</feature>
<evidence type="ECO:0000313" key="7">
    <source>
        <dbReference type="EMBL" id="VDN15396.1"/>
    </source>
</evidence>
<evidence type="ECO:0000313" key="8">
    <source>
        <dbReference type="Proteomes" id="UP000281553"/>
    </source>
</evidence>
<reference evidence="7 8" key="1">
    <citation type="submission" date="2018-11" db="EMBL/GenBank/DDBJ databases">
        <authorList>
            <consortium name="Pathogen Informatics"/>
        </authorList>
    </citation>
    <scope>NUCLEOTIDE SEQUENCE [LARGE SCALE GENOMIC DNA]</scope>
</reference>
<dbReference type="GO" id="GO:0055075">
    <property type="term" value="P:potassium ion homeostasis"/>
    <property type="evidence" value="ECO:0007669"/>
    <property type="project" value="TreeGrafter"/>
</dbReference>
<dbReference type="PANTHER" id="PTHR11827">
    <property type="entry name" value="SOLUTE CARRIER FAMILY 12, CATION COTRANSPORTERS"/>
    <property type="match status" value="1"/>
</dbReference>
<dbReference type="Pfam" id="PF03522">
    <property type="entry name" value="SLC12"/>
    <property type="match status" value="1"/>
</dbReference>
<organism evidence="7 8">
    <name type="scientific">Dibothriocephalus latus</name>
    <name type="common">Fish tapeworm</name>
    <name type="synonym">Diphyllobothrium latum</name>
    <dbReference type="NCBI Taxonomy" id="60516"/>
    <lineage>
        <taxon>Eukaryota</taxon>
        <taxon>Metazoa</taxon>
        <taxon>Spiralia</taxon>
        <taxon>Lophotrochozoa</taxon>
        <taxon>Platyhelminthes</taxon>
        <taxon>Cestoda</taxon>
        <taxon>Eucestoda</taxon>
        <taxon>Diphyllobothriidea</taxon>
        <taxon>Diphyllobothriidae</taxon>
        <taxon>Dibothriocephalus</taxon>
    </lineage>
</organism>
<evidence type="ECO:0000256" key="1">
    <source>
        <dbReference type="ARBA" id="ARBA00004141"/>
    </source>
</evidence>
<keyword evidence="2" id="KW-0812">Transmembrane</keyword>
<keyword evidence="3" id="KW-1133">Transmembrane helix</keyword>
<dbReference type="GO" id="GO:0045202">
    <property type="term" value="C:synapse"/>
    <property type="evidence" value="ECO:0007669"/>
    <property type="project" value="GOC"/>
</dbReference>
<name>A0A3P7PBN9_DIBLA</name>
<dbReference type="GO" id="GO:0015379">
    <property type="term" value="F:potassium:chloride symporter activity"/>
    <property type="evidence" value="ECO:0007669"/>
    <property type="project" value="TreeGrafter"/>
</dbReference>
<dbReference type="GO" id="GO:1990573">
    <property type="term" value="P:potassium ion import across plasma membrane"/>
    <property type="evidence" value="ECO:0007669"/>
    <property type="project" value="TreeGrafter"/>
</dbReference>
<dbReference type="InterPro" id="IPR018491">
    <property type="entry name" value="SLC12_C"/>
</dbReference>
<dbReference type="OrthoDB" id="2020542at2759"/>
<feature type="domain" description="SLC12A transporter C-terminal" evidence="6">
    <location>
        <begin position="160"/>
        <end position="266"/>
    </location>
</feature>
<dbReference type="PANTHER" id="PTHR11827:SF73">
    <property type="entry name" value="KAZACHOC, ISOFORM G"/>
    <property type="match status" value="1"/>
</dbReference>
<dbReference type="GO" id="GO:0007268">
    <property type="term" value="P:chemical synaptic transmission"/>
    <property type="evidence" value="ECO:0007669"/>
    <property type="project" value="TreeGrafter"/>
</dbReference>
<proteinExistence type="predicted"/>
<protein>
    <recommendedName>
        <fullName evidence="6">SLC12A transporter C-terminal domain-containing protein</fullName>
    </recommendedName>
</protein>
<accession>A0A3P7PBN9</accession>